<sequence length="292" mass="33519">MKPKASSLTSTALLIWKTLDSRGLDANDFFTQSGLNPALLREPNARYPGHAIKRLWHRVKETLQDPCIGLEVASHFHPTTLHALGFAWMASTTLEEAFERLVRYSRIITDREEYRFGETDKDFRFEIHPLDEDRFYPYESRDAAFAVLVTMCRSIYGNDFNPLHIEFCRPEPAQPCMGEFHELFRAPLTFSVPIYTMHFDKEIMRKPLPTANADVARANDEIITKYLLQSDSCDIVMQVKKHLTEQLSSGKATQDSIARALNISSRSLQRRLHEAGTHYSGVLNNTRRELAI</sequence>
<dbReference type="EMBL" id="UOFU01000374">
    <property type="protein sequence ID" value="VAX04307.1"/>
    <property type="molecule type" value="Genomic_DNA"/>
</dbReference>
<dbReference type="PANTHER" id="PTHR47894:SF1">
    <property type="entry name" value="HTH-TYPE TRANSCRIPTIONAL REGULATOR VQSM"/>
    <property type="match status" value="1"/>
</dbReference>
<evidence type="ECO:0000313" key="3">
    <source>
        <dbReference type="EMBL" id="VAX04307.1"/>
    </source>
</evidence>
<dbReference type="PANTHER" id="PTHR47894">
    <property type="entry name" value="HTH-TYPE TRANSCRIPTIONAL REGULATOR GADX"/>
    <property type="match status" value="1"/>
</dbReference>
<name>A0A3B1BH77_9ZZZZ</name>
<organism evidence="3">
    <name type="scientific">hydrothermal vent metagenome</name>
    <dbReference type="NCBI Taxonomy" id="652676"/>
    <lineage>
        <taxon>unclassified sequences</taxon>
        <taxon>metagenomes</taxon>
        <taxon>ecological metagenomes</taxon>
    </lineage>
</organism>
<dbReference type="GO" id="GO:0000976">
    <property type="term" value="F:transcription cis-regulatory region binding"/>
    <property type="evidence" value="ECO:0007669"/>
    <property type="project" value="TreeGrafter"/>
</dbReference>
<protein>
    <recommendedName>
        <fullName evidence="2">HTH-type transcriptional regulator AraC-type N-terminal domain-containing protein</fullName>
    </recommendedName>
</protein>
<proteinExistence type="predicted"/>
<dbReference type="AlphaFoldDB" id="A0A3B1BH77"/>
<reference evidence="3" key="1">
    <citation type="submission" date="2018-06" db="EMBL/GenBank/DDBJ databases">
        <authorList>
            <person name="Zhirakovskaya E."/>
        </authorList>
    </citation>
    <scope>NUCLEOTIDE SEQUENCE</scope>
</reference>
<keyword evidence="1" id="KW-0238">DNA-binding</keyword>
<evidence type="ECO:0000259" key="2">
    <source>
        <dbReference type="Pfam" id="PF12625"/>
    </source>
</evidence>
<dbReference type="Pfam" id="PF12625">
    <property type="entry name" value="Arabinose_bd"/>
    <property type="match status" value="1"/>
</dbReference>
<accession>A0A3B1BH77</accession>
<dbReference type="GO" id="GO:0003700">
    <property type="term" value="F:DNA-binding transcription factor activity"/>
    <property type="evidence" value="ECO:0007669"/>
    <property type="project" value="TreeGrafter"/>
</dbReference>
<dbReference type="GO" id="GO:0005829">
    <property type="term" value="C:cytosol"/>
    <property type="evidence" value="ECO:0007669"/>
    <property type="project" value="TreeGrafter"/>
</dbReference>
<gene>
    <name evidence="3" type="ORF">MNBD_GAMMA20-683</name>
</gene>
<evidence type="ECO:0000256" key="1">
    <source>
        <dbReference type="ARBA" id="ARBA00023125"/>
    </source>
</evidence>
<dbReference type="Gene3D" id="1.10.10.60">
    <property type="entry name" value="Homeodomain-like"/>
    <property type="match status" value="1"/>
</dbReference>
<feature type="domain" description="HTH-type transcriptional regulator AraC-type N-terminal" evidence="2">
    <location>
        <begin position="23"/>
        <end position="208"/>
    </location>
</feature>
<dbReference type="InterPro" id="IPR032687">
    <property type="entry name" value="AraC-type_N"/>
</dbReference>
<feature type="non-terminal residue" evidence="3">
    <location>
        <position position="292"/>
    </location>
</feature>